<accession>A0A1N7NWP0</accession>
<keyword evidence="1" id="KW-1133">Transmembrane helix</keyword>
<name>A0A1N7NWP0_9BACT</name>
<proteinExistence type="predicted"/>
<dbReference type="RefSeq" id="WP_076502182.1">
    <property type="nucleotide sequence ID" value="NZ_FTOP01000012.1"/>
</dbReference>
<reference evidence="3" key="1">
    <citation type="submission" date="2017-01" db="EMBL/GenBank/DDBJ databases">
        <authorList>
            <person name="Varghese N."/>
            <person name="Submissions S."/>
        </authorList>
    </citation>
    <scope>NUCLEOTIDE SEQUENCE [LARGE SCALE GENOMIC DNA]</scope>
    <source>
        <strain evidence="3">DSM 46698</strain>
    </source>
</reference>
<gene>
    <name evidence="2" type="ORF">SAMN05421761_11235</name>
</gene>
<protein>
    <submittedName>
        <fullName evidence="2">Uncharacterized protein</fullName>
    </submittedName>
</protein>
<feature type="transmembrane region" description="Helical" evidence="1">
    <location>
        <begin position="118"/>
        <end position="137"/>
    </location>
</feature>
<keyword evidence="1" id="KW-0812">Transmembrane</keyword>
<dbReference type="Proteomes" id="UP000186026">
    <property type="component" value="Unassembled WGS sequence"/>
</dbReference>
<keyword evidence="3" id="KW-1185">Reference proteome</keyword>
<keyword evidence="1" id="KW-0472">Membrane</keyword>
<dbReference type="EMBL" id="FTOP01000012">
    <property type="protein sequence ID" value="SIT02701.1"/>
    <property type="molecule type" value="Genomic_DNA"/>
</dbReference>
<evidence type="ECO:0000313" key="3">
    <source>
        <dbReference type="Proteomes" id="UP000186026"/>
    </source>
</evidence>
<dbReference type="AlphaFoldDB" id="A0A1N7NWP0"/>
<dbReference type="STRING" id="529505.SAMN05421761_11235"/>
<evidence type="ECO:0000256" key="1">
    <source>
        <dbReference type="SAM" id="Phobius"/>
    </source>
</evidence>
<organism evidence="2 3">
    <name type="scientific">Belliella pelovolcani</name>
    <dbReference type="NCBI Taxonomy" id="529505"/>
    <lineage>
        <taxon>Bacteria</taxon>
        <taxon>Pseudomonadati</taxon>
        <taxon>Bacteroidota</taxon>
        <taxon>Cytophagia</taxon>
        <taxon>Cytophagales</taxon>
        <taxon>Cyclobacteriaceae</taxon>
        <taxon>Belliella</taxon>
    </lineage>
</organism>
<sequence length="153" mass="17463">MQVKRFTPHTEVEQDLEIQASAERLNLMIESINEKVLPNDLIVIINQSIDELNSLRVEKSKYLKKINHIKKWIINKLEKELKIVPINYYRNQWMALGMAVFGLPFGVMFGVVFKNMAFIGIGIPFGISIGIAMGTGMDTKAKEEGRQLNIEVK</sequence>
<feature type="transmembrane region" description="Helical" evidence="1">
    <location>
        <begin position="93"/>
        <end position="112"/>
    </location>
</feature>
<dbReference type="OrthoDB" id="769130at2"/>
<evidence type="ECO:0000313" key="2">
    <source>
        <dbReference type="EMBL" id="SIT02701.1"/>
    </source>
</evidence>